<comment type="similarity">
    <text evidence="1">Belongs to the enoyl-CoA hydratase/isomerase family.</text>
</comment>
<reference evidence="3" key="1">
    <citation type="journal article" date="2010" name="J. Bacteriol.">
        <title>Combined genomic and proteomic approaches identify gene clusters involved in anaerobic 2-methylnaphthalene degradation in the sulfate-reducing enrichment culture N47.</title>
        <authorList>
            <person name="Selesi D."/>
            <person name="Jehmlich N."/>
            <person name="von Bergen M."/>
            <person name="Schmidt F."/>
            <person name="Rattei T."/>
            <person name="Tischler P."/>
            <person name="Lueders T."/>
            <person name="Meckenstock R.U."/>
        </authorList>
    </citation>
    <scope>NUCLEOTIDE SEQUENCE</scope>
</reference>
<keyword evidence="2" id="KW-0456">Lyase</keyword>
<evidence type="ECO:0000313" key="3">
    <source>
        <dbReference type="EMBL" id="ADB04314.1"/>
    </source>
</evidence>
<evidence type="ECO:0000256" key="1">
    <source>
        <dbReference type="ARBA" id="ARBA00005254"/>
    </source>
</evidence>
<evidence type="ECO:0000256" key="2">
    <source>
        <dbReference type="ARBA" id="ARBA00023239"/>
    </source>
</evidence>
<dbReference type="GO" id="GO:0006635">
    <property type="term" value="P:fatty acid beta-oxidation"/>
    <property type="evidence" value="ECO:0007669"/>
    <property type="project" value="TreeGrafter"/>
</dbReference>
<dbReference type="PANTHER" id="PTHR11941">
    <property type="entry name" value="ENOYL-COA HYDRATASE-RELATED"/>
    <property type="match status" value="1"/>
</dbReference>
<dbReference type="Gene3D" id="3.90.226.10">
    <property type="entry name" value="2-enoyl-CoA Hydratase, Chain A, domain 1"/>
    <property type="match status" value="1"/>
</dbReference>
<protein>
    <submittedName>
        <fullName evidence="3">Putative enoyl-CoA hydratase</fullName>
    </submittedName>
</protein>
<organism evidence="3">
    <name type="scientific">bacterium enrichment culture clone N47</name>
    <dbReference type="NCBI Taxonomy" id="700510"/>
    <lineage>
        <taxon>Bacteria</taxon>
        <taxon>environmental samples</taxon>
    </lineage>
</organism>
<dbReference type="InterPro" id="IPR029045">
    <property type="entry name" value="ClpP/crotonase-like_dom_sf"/>
</dbReference>
<sequence>MVQMLIGEGCSMKYENIIYEVKESIGFLTVNRPDKLNALNAKVIDEIVHALGEVKKSEEVKVLIVTGSGSKAFVAGADIPEIQAIGLKDGMDFSRRGQEMTRNVEELGKPSIAAVNGLALGGGCELALGCTFRILSETAKLGLPELALGALPGYGGTQRMSRMIGKSRTLWMILTGEMLSAQEAYQMGVANKVVKPEELMDVAAATAKKIAQKPALAMKMCIMAVNHGSETDLESGLFIESALANIVLGSQDKAEGIAAFIEKRKPVFTGK</sequence>
<dbReference type="InterPro" id="IPR001753">
    <property type="entry name" value="Enoyl-CoA_hydra/iso"/>
</dbReference>
<dbReference type="Pfam" id="PF00378">
    <property type="entry name" value="ECH_1"/>
    <property type="match status" value="1"/>
</dbReference>
<proteinExistence type="inferred from homology"/>
<feature type="non-terminal residue" evidence="3">
    <location>
        <position position="271"/>
    </location>
</feature>
<name>D2XBJ5_9BACT</name>
<dbReference type="GO" id="GO:0016836">
    <property type="term" value="F:hydro-lyase activity"/>
    <property type="evidence" value="ECO:0007669"/>
    <property type="project" value="UniProtKB-ARBA"/>
</dbReference>
<dbReference type="SUPFAM" id="SSF52096">
    <property type="entry name" value="ClpP/crotonase"/>
    <property type="match status" value="1"/>
</dbReference>
<dbReference type="FunFam" id="1.10.12.10:FF:000001">
    <property type="entry name" value="Probable enoyl-CoA hydratase, mitochondrial"/>
    <property type="match status" value="1"/>
</dbReference>
<dbReference type="InterPro" id="IPR014748">
    <property type="entry name" value="Enoyl-CoA_hydra_C"/>
</dbReference>
<dbReference type="PANTHER" id="PTHR11941:SF54">
    <property type="entry name" value="ENOYL-COA HYDRATASE, MITOCHONDRIAL"/>
    <property type="match status" value="1"/>
</dbReference>
<dbReference type="AlphaFoldDB" id="D2XBJ5"/>
<dbReference type="EMBL" id="GU080117">
    <property type="protein sequence ID" value="ADB04314.1"/>
    <property type="molecule type" value="Genomic_DNA"/>
</dbReference>
<dbReference type="Gene3D" id="1.10.12.10">
    <property type="entry name" value="Lyase 2-enoyl-coa Hydratase, Chain A, domain 2"/>
    <property type="match status" value="1"/>
</dbReference>
<dbReference type="CDD" id="cd06558">
    <property type="entry name" value="crotonase-like"/>
    <property type="match status" value="1"/>
</dbReference>
<dbReference type="FunFam" id="3.90.226.10:FF:000009">
    <property type="entry name" value="Carnitinyl-CoA dehydratase"/>
    <property type="match status" value="1"/>
</dbReference>
<accession>D2XBJ5</accession>